<dbReference type="Proteomes" id="UP000258309">
    <property type="component" value="Unassembled WGS sequence"/>
</dbReference>
<dbReference type="InterPro" id="IPR052895">
    <property type="entry name" value="HetReg/Transcr_Mod"/>
</dbReference>
<evidence type="ECO:0000259" key="1">
    <source>
        <dbReference type="Pfam" id="PF06985"/>
    </source>
</evidence>
<reference evidence="2 3" key="1">
    <citation type="submission" date="2018-05" db="EMBL/GenBank/DDBJ databases">
        <title>Draft genome sequence of Scytalidium lignicola DSM 105466, a ubiquitous saprotrophic fungus.</title>
        <authorList>
            <person name="Buettner E."/>
            <person name="Gebauer A.M."/>
            <person name="Hofrichter M."/>
            <person name="Liers C."/>
            <person name="Kellner H."/>
        </authorList>
    </citation>
    <scope>NUCLEOTIDE SEQUENCE [LARGE SCALE GENOMIC DNA]</scope>
    <source>
        <strain evidence="2 3">DSM 105466</strain>
    </source>
</reference>
<sequence length="588" mass="67142">MALKRNPSRVYTALSYVWGDASITEDILVDGIPFTVTSNLASALQQIQRSFGDIVLWADAITINQRDIMERNQQVLLMKDIYSKAERVIAWLGPDEHGGSQALKTFENIFRNVISYPNHFEWITKMPELLTVNGTYTMNSDKRIQSNDRLEKLMLLLKRPFWKRIWIVQELVLPSNLRLLCGEKFTDMPEPDAFYSAVTMLSKMPSGRPGSLPFHLLWRLIECIAPLRLLATLRFQHLHQKQPVNGVSEGRSEFLHMRPLLDFHEASDPRDHVYGLLGLINLDIVPDYGENMTVADVFVEVARHCLKAHPLDSLCFAGIEHSRNGPDSLIRPDSPSWVPDWRLPTPARLRIWRYPQSHAFPSNDGLQMRVIDRKWIRGPAVVWDRVSRTEDKTGWDLKEWDLVEMIDIEKPGDLAYPSGISRFDAIVILWVGGYDGTKPSACDLQLDSQLFQSYKYIVFANILQPWANKHGRHEIPKLSRLILGRDELTSLPVVPTSHRESYIARSRQLRFGMRCFHTEKGYIGLGPLATEVGDLIGVLEGHKAPVLLRRQGSHYIFVGDCDVVGIMRGEVLEAVQRGEAEIAEIEIR</sequence>
<evidence type="ECO:0000313" key="3">
    <source>
        <dbReference type="Proteomes" id="UP000258309"/>
    </source>
</evidence>
<feature type="non-terminal residue" evidence="2">
    <location>
        <position position="1"/>
    </location>
</feature>
<name>A0A3E2GX32_SCYLI</name>
<comment type="caution">
    <text evidence="2">The sequence shown here is derived from an EMBL/GenBank/DDBJ whole genome shotgun (WGS) entry which is preliminary data.</text>
</comment>
<dbReference type="PANTHER" id="PTHR24148:SF73">
    <property type="entry name" value="HET DOMAIN PROTEIN (AFU_ORTHOLOGUE AFUA_8G01020)"/>
    <property type="match status" value="1"/>
</dbReference>
<accession>A0A3E2GX32</accession>
<organism evidence="2 3">
    <name type="scientific">Scytalidium lignicola</name>
    <name type="common">Hyphomycete</name>
    <dbReference type="NCBI Taxonomy" id="5539"/>
    <lineage>
        <taxon>Eukaryota</taxon>
        <taxon>Fungi</taxon>
        <taxon>Dikarya</taxon>
        <taxon>Ascomycota</taxon>
        <taxon>Pezizomycotina</taxon>
        <taxon>Leotiomycetes</taxon>
        <taxon>Leotiomycetes incertae sedis</taxon>
        <taxon>Scytalidium</taxon>
    </lineage>
</organism>
<dbReference type="PANTHER" id="PTHR24148">
    <property type="entry name" value="ANKYRIN REPEAT DOMAIN-CONTAINING PROTEIN 39 HOMOLOG-RELATED"/>
    <property type="match status" value="1"/>
</dbReference>
<dbReference type="STRING" id="5539.A0A3E2GX32"/>
<evidence type="ECO:0000313" key="2">
    <source>
        <dbReference type="EMBL" id="RFU25577.1"/>
    </source>
</evidence>
<dbReference type="OrthoDB" id="5386682at2759"/>
<dbReference type="Pfam" id="PF26639">
    <property type="entry name" value="Het-6_barrel"/>
    <property type="match status" value="1"/>
</dbReference>
<dbReference type="OMA" id="AKWIMED"/>
<feature type="non-terminal residue" evidence="2">
    <location>
        <position position="588"/>
    </location>
</feature>
<keyword evidence="3" id="KW-1185">Reference proteome</keyword>
<dbReference type="AlphaFoldDB" id="A0A3E2GX32"/>
<gene>
    <name evidence="2" type="ORF">B7463_g10763</name>
</gene>
<dbReference type="EMBL" id="NCSJ02000323">
    <property type="protein sequence ID" value="RFU25577.1"/>
    <property type="molecule type" value="Genomic_DNA"/>
</dbReference>
<protein>
    <recommendedName>
        <fullName evidence="1">Heterokaryon incompatibility domain-containing protein</fullName>
    </recommendedName>
</protein>
<feature type="domain" description="Heterokaryon incompatibility" evidence="1">
    <location>
        <begin position="11"/>
        <end position="170"/>
    </location>
</feature>
<proteinExistence type="predicted"/>
<dbReference type="Pfam" id="PF06985">
    <property type="entry name" value="HET"/>
    <property type="match status" value="1"/>
</dbReference>
<dbReference type="InterPro" id="IPR010730">
    <property type="entry name" value="HET"/>
</dbReference>